<evidence type="ECO:0000313" key="2">
    <source>
        <dbReference type="Proteomes" id="UP000789702"/>
    </source>
</evidence>
<reference evidence="1" key="1">
    <citation type="submission" date="2021-06" db="EMBL/GenBank/DDBJ databases">
        <authorList>
            <person name="Kallberg Y."/>
            <person name="Tangrot J."/>
            <person name="Rosling A."/>
        </authorList>
    </citation>
    <scope>NUCLEOTIDE SEQUENCE</scope>
    <source>
        <strain evidence="1">IL203A</strain>
    </source>
</reference>
<organism evidence="1 2">
    <name type="scientific">Dentiscutata heterogama</name>
    <dbReference type="NCBI Taxonomy" id="1316150"/>
    <lineage>
        <taxon>Eukaryota</taxon>
        <taxon>Fungi</taxon>
        <taxon>Fungi incertae sedis</taxon>
        <taxon>Mucoromycota</taxon>
        <taxon>Glomeromycotina</taxon>
        <taxon>Glomeromycetes</taxon>
        <taxon>Diversisporales</taxon>
        <taxon>Gigasporaceae</taxon>
        <taxon>Dentiscutata</taxon>
    </lineage>
</organism>
<dbReference type="EMBL" id="CAJVPU010003109">
    <property type="protein sequence ID" value="CAG8513279.1"/>
    <property type="molecule type" value="Genomic_DNA"/>
</dbReference>
<dbReference type="Proteomes" id="UP000789702">
    <property type="component" value="Unassembled WGS sequence"/>
</dbReference>
<feature type="non-terminal residue" evidence="1">
    <location>
        <position position="1"/>
    </location>
</feature>
<gene>
    <name evidence="1" type="ORF">DHETER_LOCUS3563</name>
</gene>
<evidence type="ECO:0000313" key="1">
    <source>
        <dbReference type="EMBL" id="CAG8513279.1"/>
    </source>
</evidence>
<comment type="caution">
    <text evidence="1">The sequence shown here is derived from an EMBL/GenBank/DDBJ whole genome shotgun (WGS) entry which is preliminary data.</text>
</comment>
<protein>
    <submittedName>
        <fullName evidence="1">15620_t:CDS:1</fullName>
    </submittedName>
</protein>
<name>A0ACA9L8Q6_9GLOM</name>
<keyword evidence="2" id="KW-1185">Reference proteome</keyword>
<proteinExistence type="predicted"/>
<sequence length="75" mass="8739">IIEHDEIYPIFDILDDNLQNEIFDILGHRILQAGVNDIPLNWDFSKNATYVHSLSMRFMDLNEITNIIVISLPQL</sequence>
<accession>A0ACA9L8Q6</accession>